<dbReference type="Proteomes" id="UP000078576">
    <property type="component" value="Unassembled WGS sequence"/>
</dbReference>
<evidence type="ECO:0000313" key="4">
    <source>
        <dbReference type="Proteomes" id="UP000078576"/>
    </source>
</evidence>
<proteinExistence type="predicted"/>
<sequence length="711" mass="79335">MASVSGPSKRSTATALPVERDNKRMRTSADDVEGNALNSAVSDEQLPSEIESASSVPPTSDMTEAKKPICATLVRGHRPVWAMKRQGLCDAQPYFKAFEGGLYSKDNTVTGLYISKYSEPRDFLGRNVLITCVGGNRDVKAGTRSEEMPRNTSMVKNSIGLPVSVVIGNQHPKFKDLNLGPLVPQNAVFVELGTFRIIDVWKEMVQPKGVNDPYPVWKIKLHTIRTDLKPWYWIDEQVPDDTTSQVVPITKEDNKQLCEEQECSVCGKTSLKVFANSPWVCLQEKCSEFFKDNSNYLDQNGSDGEGLRYTEGFLNKAERYQGIMKGLPEELPQMFQPLSISIALGGTQYGTEKELRGGFTCPSCGCCNSQVYWDYNECGNCRCTQELTPRPYPMHKIENETNADIKKLRKRLGSKYDGATMSMVKSHVTKFTKTADNGSKLFIYMIQGQEKLVGTLVLERPTNSLKKSHCGADDLLDTIQNEGAKMMFRRNPSRCPGSSSELLTRHYQSNWGVQYDFGVRPIPSVPFTEAPDVVLKSLAQLTDAGKRALEYSQMIALKEQYNLVDGSTLMNQYEPYNELLALAYRETDAIGWHDDGEKQVKGVISTASLGSPGTMELCMKKARDKPVLKLHVRHGDVVTMCDTRLQAHTEHRVGVNGVRRYAVTSRTIDIDYYKDPKRAQKLGTSVQQLEASGSFPVRARDFSYGNTALGV</sequence>
<feature type="domain" description="Fe2OG dioxygenase" evidence="2">
    <location>
        <begin position="563"/>
        <end position="669"/>
    </location>
</feature>
<dbReference type="PROSITE" id="PS51471">
    <property type="entry name" value="FE2OG_OXY"/>
    <property type="match status" value="1"/>
</dbReference>
<organism evidence="3 4">
    <name type="scientific">Cytospora mali</name>
    <name type="common">Apple Valsa canker fungus</name>
    <name type="synonym">Valsa mali</name>
    <dbReference type="NCBI Taxonomy" id="578113"/>
    <lineage>
        <taxon>Eukaryota</taxon>
        <taxon>Fungi</taxon>
        <taxon>Dikarya</taxon>
        <taxon>Ascomycota</taxon>
        <taxon>Pezizomycotina</taxon>
        <taxon>Sordariomycetes</taxon>
        <taxon>Sordariomycetidae</taxon>
        <taxon>Diaporthales</taxon>
        <taxon>Cytosporaceae</taxon>
        <taxon>Cytospora</taxon>
    </lineage>
</organism>
<accession>A0A194URD7</accession>
<dbReference type="InterPro" id="IPR027450">
    <property type="entry name" value="AlkB-like"/>
</dbReference>
<dbReference type="InterPro" id="IPR005123">
    <property type="entry name" value="Oxoglu/Fe-dep_dioxygenase_dom"/>
</dbReference>
<feature type="region of interest" description="Disordered" evidence="1">
    <location>
        <begin position="1"/>
        <end position="63"/>
    </location>
</feature>
<gene>
    <name evidence="3" type="ORF">VP1G_01558</name>
</gene>
<dbReference type="InterPro" id="IPR037151">
    <property type="entry name" value="AlkB-like_sf"/>
</dbReference>
<feature type="compositionally biased region" description="Polar residues" evidence="1">
    <location>
        <begin position="51"/>
        <end position="62"/>
    </location>
</feature>
<dbReference type="SUPFAM" id="SSF51197">
    <property type="entry name" value="Clavaminate synthase-like"/>
    <property type="match status" value="1"/>
</dbReference>
<evidence type="ECO:0000259" key="2">
    <source>
        <dbReference type="PROSITE" id="PS51471"/>
    </source>
</evidence>
<dbReference type="OrthoDB" id="2163491at2759"/>
<keyword evidence="4" id="KW-1185">Reference proteome</keyword>
<feature type="compositionally biased region" description="Basic and acidic residues" evidence="1">
    <location>
        <begin position="18"/>
        <end position="29"/>
    </location>
</feature>
<dbReference type="EMBL" id="KN714672">
    <property type="protein sequence ID" value="KUI54213.1"/>
    <property type="molecule type" value="Genomic_DNA"/>
</dbReference>
<dbReference type="AlphaFoldDB" id="A0A194URD7"/>
<evidence type="ECO:0000313" key="3">
    <source>
        <dbReference type="EMBL" id="KUI54213.1"/>
    </source>
</evidence>
<dbReference type="STRING" id="694573.A0A194URD7"/>
<dbReference type="Gene3D" id="2.60.120.590">
    <property type="entry name" value="Alpha-ketoglutarate-dependent dioxygenase AlkB-like"/>
    <property type="match status" value="1"/>
</dbReference>
<protein>
    <recommendedName>
        <fullName evidence="2">Fe2OG dioxygenase domain-containing protein</fullName>
    </recommendedName>
</protein>
<reference evidence="4" key="1">
    <citation type="submission" date="2014-12" db="EMBL/GenBank/DDBJ databases">
        <title>Genome Sequence of Valsa Canker Pathogens Uncovers a Specific Adaption of Colonization on Woody Bark.</title>
        <authorList>
            <person name="Yin Z."/>
            <person name="Liu H."/>
            <person name="Gao X."/>
            <person name="Li Z."/>
            <person name="Song N."/>
            <person name="Ke X."/>
            <person name="Dai Q."/>
            <person name="Wu Y."/>
            <person name="Sun Y."/>
            <person name="Xu J.-R."/>
            <person name="Kang Z.K."/>
            <person name="Wang L."/>
            <person name="Huang L."/>
        </authorList>
    </citation>
    <scope>NUCLEOTIDE SEQUENCE [LARGE SCALE GENOMIC DNA]</scope>
    <source>
        <strain evidence="4">SXYL134</strain>
    </source>
</reference>
<dbReference type="Pfam" id="PF13532">
    <property type="entry name" value="2OG-FeII_Oxy_2"/>
    <property type="match status" value="1"/>
</dbReference>
<evidence type="ECO:0000256" key="1">
    <source>
        <dbReference type="SAM" id="MobiDB-lite"/>
    </source>
</evidence>
<feature type="compositionally biased region" description="Polar residues" evidence="1">
    <location>
        <begin position="1"/>
        <end position="14"/>
    </location>
</feature>
<name>A0A194URD7_CYTMA</name>